<keyword evidence="3" id="KW-0813">Transport</keyword>
<evidence type="ECO:0000256" key="3">
    <source>
        <dbReference type="ARBA" id="ARBA00022448"/>
    </source>
</evidence>
<feature type="transmembrane region" description="Helical" evidence="7">
    <location>
        <begin position="181"/>
        <end position="199"/>
    </location>
</feature>
<dbReference type="GO" id="GO:0010039">
    <property type="term" value="P:response to iron ion"/>
    <property type="evidence" value="ECO:0007669"/>
    <property type="project" value="TreeGrafter"/>
</dbReference>
<comment type="caution">
    <text evidence="8">The sequence shown here is derived from an EMBL/GenBank/DDBJ whole genome shotgun (WGS) entry which is preliminary data.</text>
</comment>
<keyword evidence="4 7" id="KW-0812">Transmembrane</keyword>
<dbReference type="InterPro" id="IPR045035">
    <property type="entry name" value="YSL-like"/>
</dbReference>
<dbReference type="GO" id="GO:0048316">
    <property type="term" value="P:seed development"/>
    <property type="evidence" value="ECO:0007669"/>
    <property type="project" value="TreeGrafter"/>
</dbReference>
<keyword evidence="9" id="KW-1185">Reference proteome</keyword>
<protein>
    <submittedName>
        <fullName evidence="8">Uncharacterized protein</fullName>
    </submittedName>
</protein>
<evidence type="ECO:0000313" key="8">
    <source>
        <dbReference type="EMBL" id="KAJ4981330.1"/>
    </source>
</evidence>
<dbReference type="GO" id="GO:0005886">
    <property type="term" value="C:plasma membrane"/>
    <property type="evidence" value="ECO:0007669"/>
    <property type="project" value="TreeGrafter"/>
</dbReference>
<organism evidence="8 9">
    <name type="scientific">Protea cynaroides</name>
    <dbReference type="NCBI Taxonomy" id="273540"/>
    <lineage>
        <taxon>Eukaryota</taxon>
        <taxon>Viridiplantae</taxon>
        <taxon>Streptophyta</taxon>
        <taxon>Embryophyta</taxon>
        <taxon>Tracheophyta</taxon>
        <taxon>Spermatophyta</taxon>
        <taxon>Magnoliopsida</taxon>
        <taxon>Proteales</taxon>
        <taxon>Proteaceae</taxon>
        <taxon>Protea</taxon>
    </lineage>
</organism>
<feature type="transmembrane region" description="Helical" evidence="7">
    <location>
        <begin position="150"/>
        <end position="169"/>
    </location>
</feature>
<dbReference type="PANTHER" id="PTHR31645">
    <property type="entry name" value="OLIGOPEPTIDE TRANSPORTER YGL114W-RELATED"/>
    <property type="match status" value="1"/>
</dbReference>
<comment type="subcellular location">
    <subcellularLocation>
        <location evidence="1">Membrane</location>
        <topology evidence="1">Multi-pass membrane protein</topology>
    </subcellularLocation>
</comment>
<evidence type="ECO:0000256" key="2">
    <source>
        <dbReference type="ARBA" id="ARBA00010276"/>
    </source>
</evidence>
<dbReference type="AlphaFoldDB" id="A0A9Q0R3A1"/>
<evidence type="ECO:0000256" key="1">
    <source>
        <dbReference type="ARBA" id="ARBA00004141"/>
    </source>
</evidence>
<evidence type="ECO:0000313" key="9">
    <source>
        <dbReference type="Proteomes" id="UP001141806"/>
    </source>
</evidence>
<comment type="similarity">
    <text evidence="2">Belongs to the YSL (TC 2.A.67.2) family.</text>
</comment>
<evidence type="ECO:0000256" key="4">
    <source>
        <dbReference type="ARBA" id="ARBA00022692"/>
    </source>
</evidence>
<proteinExistence type="inferred from homology"/>
<dbReference type="PANTHER" id="PTHR31645:SF4">
    <property type="entry name" value="METAL-NICOTIANAMINE TRANSPORTER YSL3"/>
    <property type="match status" value="1"/>
</dbReference>
<accession>A0A9Q0R3A1</accession>
<reference evidence="8" key="1">
    <citation type="journal article" date="2023" name="Plant J.">
        <title>The genome of the king protea, Protea cynaroides.</title>
        <authorList>
            <person name="Chang J."/>
            <person name="Duong T.A."/>
            <person name="Schoeman C."/>
            <person name="Ma X."/>
            <person name="Roodt D."/>
            <person name="Barker N."/>
            <person name="Li Z."/>
            <person name="Van de Peer Y."/>
            <person name="Mizrachi E."/>
        </authorList>
    </citation>
    <scope>NUCLEOTIDE SEQUENCE</scope>
    <source>
        <tissue evidence="8">Young leaves</tissue>
    </source>
</reference>
<dbReference type="InterPro" id="IPR004813">
    <property type="entry name" value="OPT"/>
</dbReference>
<name>A0A9Q0R3A1_9MAGN</name>
<dbReference type="Pfam" id="PF03169">
    <property type="entry name" value="OPT"/>
    <property type="match status" value="1"/>
</dbReference>
<feature type="transmembrane region" description="Helical" evidence="7">
    <location>
        <begin position="211"/>
        <end position="239"/>
    </location>
</feature>
<sequence length="268" mass="30238">MVHKRDEVLAWTMVSYPVFCFRPPYLHSLVSGEVPQYTRKRTLQIHLLIYEDARGRQVDPLQTAKSSLWVPLISGSVLSVLDIGPLRIVDGYMAEVSMAVQKYQQCRVKGVCTSFFEKVVKINKTKQRCGFDESLDDRRKNELFIREESIPVWLAYAGYLFFSIVSIIVIPKMFPQVKRYFVIVAYVIAPSLCFCNAYGTGLTDMNMSYNYGQVALLVIASIVGKDSCIFAALVGCGVVKSVVHTSTDLMHDFKTEHLTVCGEQGLHL</sequence>
<keyword evidence="5 7" id="KW-1133">Transmembrane helix</keyword>
<dbReference type="EMBL" id="JAMYWD010000001">
    <property type="protein sequence ID" value="KAJ4981330.1"/>
    <property type="molecule type" value="Genomic_DNA"/>
</dbReference>
<dbReference type="OrthoDB" id="1929674at2759"/>
<dbReference type="GO" id="GO:0035673">
    <property type="term" value="F:oligopeptide transmembrane transporter activity"/>
    <property type="evidence" value="ECO:0007669"/>
    <property type="project" value="InterPro"/>
</dbReference>
<keyword evidence="6 7" id="KW-0472">Membrane</keyword>
<gene>
    <name evidence="8" type="ORF">NE237_032167</name>
</gene>
<evidence type="ECO:0000256" key="6">
    <source>
        <dbReference type="ARBA" id="ARBA00023136"/>
    </source>
</evidence>
<dbReference type="Proteomes" id="UP001141806">
    <property type="component" value="Unassembled WGS sequence"/>
</dbReference>
<evidence type="ECO:0000256" key="7">
    <source>
        <dbReference type="SAM" id="Phobius"/>
    </source>
</evidence>
<evidence type="ECO:0000256" key="5">
    <source>
        <dbReference type="ARBA" id="ARBA00022989"/>
    </source>
</evidence>
<dbReference type="GO" id="GO:0051980">
    <property type="term" value="F:iron-nicotianamine transmembrane transporter activity"/>
    <property type="evidence" value="ECO:0007669"/>
    <property type="project" value="TreeGrafter"/>
</dbReference>